<feature type="transmembrane region" description="Helical" evidence="7">
    <location>
        <begin position="195"/>
        <end position="215"/>
    </location>
</feature>
<gene>
    <name evidence="8" type="ORF">C1645_782828</name>
</gene>
<sequence>MYNNEILSIVAGYISIASWVVVLLPQIWTNYKRKSGDSLSLPFLYIWAVGDLLNLTGAALQGLLKTMIILAVYYVLTDIIIILQVYYYRSRRIPIDEDVEETIPLINDNPPTPESRRQAIIKQFLSIFISLVGVCLTGVIAYVISSRNRSQKVNNYKTLDVWPQIFGWVSAFLYLGARIPQIIQNYKNKSTEGLSLAMFCFCVLGNISYSLSIILNSTDPEVLLINLAWIVGSGGTLIFDFIIFIQFYIYTTW</sequence>
<name>A0A397SLP5_9GLOM</name>
<dbReference type="OrthoDB" id="8048523at2759"/>
<comment type="caution">
    <text evidence="8">The sequence shown here is derived from an EMBL/GenBank/DDBJ whole genome shotgun (WGS) entry which is preliminary data.</text>
</comment>
<dbReference type="GO" id="GO:0098852">
    <property type="term" value="C:lytic vacuole membrane"/>
    <property type="evidence" value="ECO:0007669"/>
    <property type="project" value="UniProtKB-ARBA"/>
</dbReference>
<feature type="transmembrane region" description="Helical" evidence="7">
    <location>
        <begin position="124"/>
        <end position="145"/>
    </location>
</feature>
<evidence type="ECO:0000256" key="4">
    <source>
        <dbReference type="ARBA" id="ARBA00023136"/>
    </source>
</evidence>
<evidence type="ECO:0000313" key="8">
    <source>
        <dbReference type="EMBL" id="RIA85025.1"/>
    </source>
</evidence>
<keyword evidence="9" id="KW-1185">Reference proteome</keyword>
<dbReference type="InterPro" id="IPR051415">
    <property type="entry name" value="LAAT-1"/>
</dbReference>
<evidence type="ECO:0000256" key="6">
    <source>
        <dbReference type="ARBA" id="ARBA00050768"/>
    </source>
</evidence>
<evidence type="ECO:0000256" key="7">
    <source>
        <dbReference type="SAM" id="Phobius"/>
    </source>
</evidence>
<comment type="catalytic activity">
    <reaction evidence="6">
        <text>L-histidine(out) + L-arginine(in) = L-histidine(in) + L-arginine(out)</text>
        <dbReference type="Rhea" id="RHEA:71063"/>
        <dbReference type="ChEBI" id="CHEBI:32682"/>
        <dbReference type="ChEBI" id="CHEBI:57595"/>
    </reaction>
</comment>
<reference evidence="8 9" key="1">
    <citation type="submission" date="2018-06" db="EMBL/GenBank/DDBJ databases">
        <title>Comparative genomics reveals the genomic features of Rhizophagus irregularis, R. cerebriforme, R. diaphanum and Gigaspora rosea, and their symbiotic lifestyle signature.</title>
        <authorList>
            <person name="Morin E."/>
            <person name="San Clemente H."/>
            <person name="Chen E.C.H."/>
            <person name="De La Providencia I."/>
            <person name="Hainaut M."/>
            <person name="Kuo A."/>
            <person name="Kohler A."/>
            <person name="Murat C."/>
            <person name="Tang N."/>
            <person name="Roy S."/>
            <person name="Loubradou J."/>
            <person name="Henrissat B."/>
            <person name="Grigoriev I.V."/>
            <person name="Corradi N."/>
            <person name="Roux C."/>
            <person name="Martin F.M."/>
        </authorList>
    </citation>
    <scope>NUCLEOTIDE SEQUENCE [LARGE SCALE GENOMIC DNA]</scope>
    <source>
        <strain evidence="8 9">DAOM 227022</strain>
    </source>
</reference>
<comment type="subcellular location">
    <subcellularLocation>
        <location evidence="1">Membrane</location>
        <topology evidence="1">Multi-pass membrane protein</topology>
    </subcellularLocation>
</comment>
<organism evidence="8 9">
    <name type="scientific">Glomus cerebriforme</name>
    <dbReference type="NCBI Taxonomy" id="658196"/>
    <lineage>
        <taxon>Eukaryota</taxon>
        <taxon>Fungi</taxon>
        <taxon>Fungi incertae sedis</taxon>
        <taxon>Mucoromycota</taxon>
        <taxon>Glomeromycotina</taxon>
        <taxon>Glomeromycetes</taxon>
        <taxon>Glomerales</taxon>
        <taxon>Glomeraceae</taxon>
        <taxon>Glomus</taxon>
    </lineage>
</organism>
<dbReference type="Gene3D" id="1.20.1280.290">
    <property type="match status" value="2"/>
</dbReference>
<protein>
    <submittedName>
        <fullName evidence="8">PQ loop repeat-domain-containing protein</fullName>
    </submittedName>
</protein>
<feature type="transmembrane region" description="Helical" evidence="7">
    <location>
        <begin position="165"/>
        <end position="183"/>
    </location>
</feature>
<dbReference type="InterPro" id="IPR006603">
    <property type="entry name" value="PQ-loop_rpt"/>
</dbReference>
<proteinExistence type="inferred from homology"/>
<keyword evidence="4 7" id="KW-0472">Membrane</keyword>
<keyword evidence="3 7" id="KW-1133">Transmembrane helix</keyword>
<dbReference type="FunFam" id="1.20.1280.290:FF:000009">
    <property type="entry name" value="PQ loop repeat family protein"/>
    <property type="match status" value="1"/>
</dbReference>
<evidence type="ECO:0000256" key="5">
    <source>
        <dbReference type="ARBA" id="ARBA00038039"/>
    </source>
</evidence>
<dbReference type="Proteomes" id="UP000265703">
    <property type="component" value="Unassembled WGS sequence"/>
</dbReference>
<evidence type="ECO:0000256" key="2">
    <source>
        <dbReference type="ARBA" id="ARBA00022692"/>
    </source>
</evidence>
<keyword evidence="2 7" id="KW-0812">Transmembrane</keyword>
<feature type="transmembrane region" description="Helical" evidence="7">
    <location>
        <begin position="66"/>
        <end position="88"/>
    </location>
</feature>
<dbReference type="PANTHER" id="PTHR16201:SF44">
    <property type="entry name" value="SEVEN TRANSMEMBRANE PROTEIN 1"/>
    <property type="match status" value="1"/>
</dbReference>
<dbReference type="GO" id="GO:0015174">
    <property type="term" value="F:basic amino acid transmembrane transporter activity"/>
    <property type="evidence" value="ECO:0007669"/>
    <property type="project" value="UniProtKB-ARBA"/>
</dbReference>
<dbReference type="GO" id="GO:0034486">
    <property type="term" value="P:vacuolar transmembrane transport"/>
    <property type="evidence" value="ECO:0007669"/>
    <property type="project" value="UniProtKB-ARBA"/>
</dbReference>
<feature type="transmembrane region" description="Helical" evidence="7">
    <location>
        <begin position="227"/>
        <end position="250"/>
    </location>
</feature>
<accession>A0A397SLP5</accession>
<comment type="similarity">
    <text evidence="5">Belongs to the laat-1 family.</text>
</comment>
<dbReference type="EMBL" id="QKYT01000454">
    <property type="protein sequence ID" value="RIA85025.1"/>
    <property type="molecule type" value="Genomic_DNA"/>
</dbReference>
<dbReference type="AlphaFoldDB" id="A0A397SLP5"/>
<evidence type="ECO:0000256" key="1">
    <source>
        <dbReference type="ARBA" id="ARBA00004141"/>
    </source>
</evidence>
<dbReference type="PANTHER" id="PTHR16201">
    <property type="entry name" value="SEVEN TRANSMEMBRANE PROTEIN 1-RELATED"/>
    <property type="match status" value="1"/>
</dbReference>
<dbReference type="SMART" id="SM00679">
    <property type="entry name" value="CTNS"/>
    <property type="match status" value="2"/>
</dbReference>
<evidence type="ECO:0000313" key="9">
    <source>
        <dbReference type="Proteomes" id="UP000265703"/>
    </source>
</evidence>
<dbReference type="FunFam" id="1.20.1280.290:FF:000012">
    <property type="entry name" value="Vacuolar membrane PQ loop repeat protein"/>
    <property type="match status" value="1"/>
</dbReference>
<feature type="transmembrane region" description="Helical" evidence="7">
    <location>
        <begin position="6"/>
        <end position="27"/>
    </location>
</feature>
<evidence type="ECO:0000256" key="3">
    <source>
        <dbReference type="ARBA" id="ARBA00022989"/>
    </source>
</evidence>
<dbReference type="Pfam" id="PF04193">
    <property type="entry name" value="PQ-loop"/>
    <property type="match status" value="2"/>
</dbReference>